<organism evidence="2 3">
    <name type="scientific">Exserohilum turcicum (strain 28A)</name>
    <name type="common">Northern leaf blight fungus</name>
    <name type="synonym">Setosphaeria turcica</name>
    <dbReference type="NCBI Taxonomy" id="671987"/>
    <lineage>
        <taxon>Eukaryota</taxon>
        <taxon>Fungi</taxon>
        <taxon>Dikarya</taxon>
        <taxon>Ascomycota</taxon>
        <taxon>Pezizomycotina</taxon>
        <taxon>Dothideomycetes</taxon>
        <taxon>Pleosporomycetidae</taxon>
        <taxon>Pleosporales</taxon>
        <taxon>Pleosporineae</taxon>
        <taxon>Pleosporaceae</taxon>
        <taxon>Exserohilum</taxon>
    </lineage>
</organism>
<reference evidence="2 3" key="1">
    <citation type="journal article" date="2012" name="PLoS Pathog.">
        <title>Diverse lifestyles and strategies of plant pathogenesis encoded in the genomes of eighteen Dothideomycetes fungi.</title>
        <authorList>
            <person name="Ohm R.A."/>
            <person name="Feau N."/>
            <person name="Henrissat B."/>
            <person name="Schoch C.L."/>
            <person name="Horwitz B.A."/>
            <person name="Barry K.W."/>
            <person name="Condon B.J."/>
            <person name="Copeland A.C."/>
            <person name="Dhillon B."/>
            <person name="Glaser F."/>
            <person name="Hesse C.N."/>
            <person name="Kosti I."/>
            <person name="LaButti K."/>
            <person name="Lindquist E.A."/>
            <person name="Lucas S."/>
            <person name="Salamov A.A."/>
            <person name="Bradshaw R.E."/>
            <person name="Ciuffetti L."/>
            <person name="Hamelin R.C."/>
            <person name="Kema G.H.J."/>
            <person name="Lawrence C."/>
            <person name="Scott J.A."/>
            <person name="Spatafora J.W."/>
            <person name="Turgeon B.G."/>
            <person name="de Wit P.J.G.M."/>
            <person name="Zhong S."/>
            <person name="Goodwin S.B."/>
            <person name="Grigoriev I.V."/>
        </authorList>
    </citation>
    <scope>NUCLEOTIDE SEQUENCE [LARGE SCALE GENOMIC DNA]</scope>
    <source>
        <strain evidence="3">28A</strain>
    </source>
</reference>
<evidence type="ECO:0000313" key="3">
    <source>
        <dbReference type="Proteomes" id="UP000016935"/>
    </source>
</evidence>
<feature type="compositionally biased region" description="Low complexity" evidence="1">
    <location>
        <begin position="1"/>
        <end position="16"/>
    </location>
</feature>
<dbReference type="Proteomes" id="UP000016935">
    <property type="component" value="Unassembled WGS sequence"/>
</dbReference>
<accession>R0ID96</accession>
<protein>
    <submittedName>
        <fullName evidence="2">Uncharacterized protein</fullName>
    </submittedName>
</protein>
<gene>
    <name evidence="2" type="ORF">SETTUDRAFT_164580</name>
</gene>
<sequence length="72" mass="7884">MAAPSTASVETTATSAEGRTVRPTAVFRQLDLKSKSLVISSRRRGTGVRHALCLQPYHTHTHTHTHKRPGHS</sequence>
<dbReference type="EMBL" id="KB908833">
    <property type="protein sequence ID" value="EOA83111.1"/>
    <property type="molecule type" value="Genomic_DNA"/>
</dbReference>
<dbReference type="RefSeq" id="XP_008028931.1">
    <property type="nucleotide sequence ID" value="XM_008030740.1"/>
</dbReference>
<proteinExistence type="predicted"/>
<feature type="region of interest" description="Disordered" evidence="1">
    <location>
        <begin position="1"/>
        <end position="22"/>
    </location>
</feature>
<reference evidence="2 3" key="2">
    <citation type="journal article" date="2013" name="PLoS Genet.">
        <title>Comparative genome structure, secondary metabolite, and effector coding capacity across Cochliobolus pathogens.</title>
        <authorList>
            <person name="Condon B.J."/>
            <person name="Leng Y."/>
            <person name="Wu D."/>
            <person name="Bushley K.E."/>
            <person name="Ohm R.A."/>
            <person name="Otillar R."/>
            <person name="Martin J."/>
            <person name="Schackwitz W."/>
            <person name="Grimwood J."/>
            <person name="MohdZainudin N."/>
            <person name="Xue C."/>
            <person name="Wang R."/>
            <person name="Manning V.A."/>
            <person name="Dhillon B."/>
            <person name="Tu Z.J."/>
            <person name="Steffenson B.J."/>
            <person name="Salamov A."/>
            <person name="Sun H."/>
            <person name="Lowry S."/>
            <person name="LaButti K."/>
            <person name="Han J."/>
            <person name="Copeland A."/>
            <person name="Lindquist E."/>
            <person name="Barry K."/>
            <person name="Schmutz J."/>
            <person name="Baker S.E."/>
            <person name="Ciuffetti L.M."/>
            <person name="Grigoriev I.V."/>
            <person name="Zhong S."/>
            <person name="Turgeon B.G."/>
        </authorList>
    </citation>
    <scope>NUCLEOTIDE SEQUENCE [LARGE SCALE GENOMIC DNA]</scope>
    <source>
        <strain evidence="3">28A</strain>
    </source>
</reference>
<evidence type="ECO:0000313" key="2">
    <source>
        <dbReference type="EMBL" id="EOA83111.1"/>
    </source>
</evidence>
<dbReference type="AlphaFoldDB" id="R0ID96"/>
<keyword evidence="3" id="KW-1185">Reference proteome</keyword>
<evidence type="ECO:0000256" key="1">
    <source>
        <dbReference type="SAM" id="MobiDB-lite"/>
    </source>
</evidence>
<dbReference type="GeneID" id="19399178"/>
<name>R0ID96_EXST2</name>
<dbReference type="HOGENOM" id="CLU_2723817_0_0_1"/>